<evidence type="ECO:0000313" key="4">
    <source>
        <dbReference type="Proteomes" id="UP000435649"/>
    </source>
</evidence>
<dbReference type="AlphaFoldDB" id="A0A844G0E9"/>
<comment type="caution">
    <text evidence="3">The sequence shown here is derived from an EMBL/GenBank/DDBJ whole genome shotgun (WGS) entry which is preliminary data.</text>
</comment>
<dbReference type="SUPFAM" id="SSF55608">
    <property type="entry name" value="Homing endonucleases"/>
    <property type="match status" value="1"/>
</dbReference>
<dbReference type="InterPro" id="IPR027434">
    <property type="entry name" value="Homing_endonucl"/>
</dbReference>
<feature type="compositionally biased region" description="Basic and acidic residues" evidence="1">
    <location>
        <begin position="317"/>
        <end position="343"/>
    </location>
</feature>
<reference evidence="3 4" key="1">
    <citation type="submission" date="2019-08" db="EMBL/GenBank/DDBJ databases">
        <title>In-depth cultivation of the pig gut microbiome towards novel bacterial diversity and tailored functional studies.</title>
        <authorList>
            <person name="Wylensek D."/>
            <person name="Hitch T.C.A."/>
            <person name="Clavel T."/>
        </authorList>
    </citation>
    <scope>NUCLEOTIDE SEQUENCE [LARGE SCALE GENOMIC DNA]</scope>
    <source>
        <strain evidence="3 4">BBE-744-WT-12</strain>
    </source>
</reference>
<evidence type="ECO:0000256" key="1">
    <source>
        <dbReference type="SAM" id="MobiDB-lite"/>
    </source>
</evidence>
<dbReference type="Proteomes" id="UP000435649">
    <property type="component" value="Unassembled WGS sequence"/>
</dbReference>
<protein>
    <recommendedName>
        <fullName evidence="2">Homing endonuclease LAGLIDADG domain-containing protein</fullName>
    </recommendedName>
</protein>
<dbReference type="GO" id="GO:0004519">
    <property type="term" value="F:endonuclease activity"/>
    <property type="evidence" value="ECO:0007669"/>
    <property type="project" value="InterPro"/>
</dbReference>
<accession>A0A844G0E9</accession>
<proteinExistence type="predicted"/>
<feature type="domain" description="Homing endonuclease LAGLIDADG" evidence="2">
    <location>
        <begin position="23"/>
        <end position="191"/>
    </location>
</feature>
<dbReference type="Gene3D" id="3.10.28.10">
    <property type="entry name" value="Homing endonucleases"/>
    <property type="match status" value="2"/>
</dbReference>
<feature type="region of interest" description="Disordered" evidence="1">
    <location>
        <begin position="311"/>
        <end position="343"/>
    </location>
</feature>
<sequence>MSIQEEIVNESRKINMSDLQFNALLGTILADAYIGASGATTARVQWNHSSKQHEYCLHKYETLQKFATNLPRRKPNPGYGEEWSCLSLKATHLYFLLRQLCYSDKRKRITPEYLELITHPIALAWMIMDNGSRQKGTNSADLSMHAFPKEDVELFQQWLAEKWGVVGIIQTVHHSSTGKEGRVLRFNKEAFLKLSALITPYVHESMRYKTEILTKTCPVCGTVFTMTHSDWCSPECAEVGRKQHNREYWLKNKEHFSEKAREWKKAHREEINARAREAYRTLSPEKRQELNEYAARYRAENRERINAYRRERRKRLKGDPDHEAKLKEERRRYYERKKADPERYQKKLAMARERRKRPEVRAKEAAYLRKRRAALRAALAANVPNEPQKPESSQG</sequence>
<organism evidence="3 4">
    <name type="scientific">Victivallis lenta</name>
    <dbReference type="NCBI Taxonomy" id="2606640"/>
    <lineage>
        <taxon>Bacteria</taxon>
        <taxon>Pseudomonadati</taxon>
        <taxon>Lentisphaerota</taxon>
        <taxon>Lentisphaeria</taxon>
        <taxon>Victivallales</taxon>
        <taxon>Victivallaceae</taxon>
        <taxon>Victivallis</taxon>
    </lineage>
</organism>
<name>A0A844G0E9_9BACT</name>
<dbReference type="EMBL" id="VUNS01000004">
    <property type="protein sequence ID" value="MST96422.1"/>
    <property type="molecule type" value="Genomic_DNA"/>
</dbReference>
<keyword evidence="4" id="KW-1185">Reference proteome</keyword>
<dbReference type="Pfam" id="PF03161">
    <property type="entry name" value="LAGLIDADG_2"/>
    <property type="match status" value="1"/>
</dbReference>
<dbReference type="InterPro" id="IPR004860">
    <property type="entry name" value="LAGLIDADG_dom"/>
</dbReference>
<evidence type="ECO:0000313" key="3">
    <source>
        <dbReference type="EMBL" id="MST96422.1"/>
    </source>
</evidence>
<dbReference type="RefSeq" id="WP_154417184.1">
    <property type="nucleotide sequence ID" value="NZ_VUNS01000004.1"/>
</dbReference>
<gene>
    <name evidence="3" type="ORF">FYJ85_05095</name>
</gene>
<evidence type="ECO:0000259" key="2">
    <source>
        <dbReference type="Pfam" id="PF03161"/>
    </source>
</evidence>